<feature type="domain" description="GSCFA" evidence="1">
    <location>
        <begin position="50"/>
        <end position="316"/>
    </location>
</feature>
<dbReference type="InterPro" id="IPR014982">
    <property type="entry name" value="GSCFA"/>
</dbReference>
<dbReference type="RefSeq" id="WP_107721426.1">
    <property type="nucleotide sequence ID" value="NZ_CP028475.1"/>
</dbReference>
<dbReference type="KEGG" id="cbak:DA792_17125"/>
<accession>A0A2R4M644</accession>
<evidence type="ECO:0000313" key="2">
    <source>
        <dbReference type="EMBL" id="AVW92598.1"/>
    </source>
</evidence>
<evidence type="ECO:0000259" key="1">
    <source>
        <dbReference type="Pfam" id="PF08885"/>
    </source>
</evidence>
<organism evidence="2 3">
    <name type="scientific">Celeribacter baekdonensis</name>
    <dbReference type="NCBI Taxonomy" id="875171"/>
    <lineage>
        <taxon>Bacteria</taxon>
        <taxon>Pseudomonadati</taxon>
        <taxon>Pseudomonadota</taxon>
        <taxon>Alphaproteobacteria</taxon>
        <taxon>Rhodobacterales</taxon>
        <taxon>Roseobacteraceae</taxon>
        <taxon>Celeribacter</taxon>
    </lineage>
</organism>
<reference evidence="2 3" key="1">
    <citation type="submission" date="2018-03" db="EMBL/GenBank/DDBJ databases">
        <title>The Complete Genome of Celeribacter baekdonensis strain LH4, a Thiosulfate-Oxidizing Alphaproteobacterium Isolated from Gulf of Mexico Continental Slope Sediments.</title>
        <authorList>
            <person name="Flood B.E."/>
            <person name="Bailey J.V."/>
            <person name="Leprich D."/>
        </authorList>
    </citation>
    <scope>NUCLEOTIDE SEQUENCE [LARGE SCALE GENOMIC DNA]</scope>
    <source>
        <strain evidence="2 3">LH4</strain>
    </source>
</reference>
<dbReference type="Pfam" id="PF08885">
    <property type="entry name" value="GSCFA"/>
    <property type="match status" value="1"/>
</dbReference>
<dbReference type="AlphaFoldDB" id="A0A2R4M644"/>
<proteinExistence type="predicted"/>
<protein>
    <recommendedName>
        <fullName evidence="1">GSCFA domain-containing protein</fullName>
    </recommendedName>
</protein>
<name>A0A2R4M644_9RHOB</name>
<evidence type="ECO:0000313" key="3">
    <source>
        <dbReference type="Proteomes" id="UP000241447"/>
    </source>
</evidence>
<gene>
    <name evidence="2" type="ORF">DA792_17125</name>
</gene>
<dbReference type="Proteomes" id="UP000241447">
    <property type="component" value="Chromosome"/>
</dbReference>
<dbReference type="EMBL" id="CP028475">
    <property type="protein sequence ID" value="AVW92598.1"/>
    <property type="molecule type" value="Genomic_DNA"/>
</dbReference>
<sequence length="441" mass="49980">MTDTHFERSNARMALKTRNDTANWAHVHDRLVPQAWPNLQPTFRIAPGAKVFTIGSCFARNIEEHLSLLGFELPTLEFSAPEAEWGGLRRNGILNKYTPATVCQEIEWAAKIYERGTGFFEDDAKEMQFDTQDGQVIDLHLGGFIPVSKDRFIERRREIYDLYAHAFSANLVALTFGLTESWVDQDTGLHIHQAPATRQLLRAATQYDFVNLDYEACLSYMRRTVQTLRRINPEISIIITVSPVALNATFTGRDVILANALSKSTLCAATGKLASEFKNLDYFPSYENATLSPKQDAFEPDLRHVRDGFVGKIVKQLIKHYFEVPDDLSALIQEAAVALGSNLSPDETNAFTALAQARPAFKNLSDDQLIVYLRSSWRLKDKKEIRRIGREIMTRNTRLHRHLRAVAHIFPRCGLDEDLRTYARAVLANDASNPLALKWAE</sequence>
<dbReference type="OrthoDB" id="369216at2"/>